<dbReference type="PATRIC" id="fig|1515334.3.peg.809"/>
<feature type="domain" description="Metallo-beta-lactamase" evidence="3">
    <location>
        <begin position="50"/>
        <end position="236"/>
    </location>
</feature>
<name>A0A0B3S7N8_9RHOB</name>
<evidence type="ECO:0000256" key="2">
    <source>
        <dbReference type="SAM" id="SignalP"/>
    </source>
</evidence>
<dbReference type="STRING" id="561184.SAMN05216376_12310"/>
<dbReference type="GO" id="GO:0017001">
    <property type="term" value="P:antibiotic catabolic process"/>
    <property type="evidence" value="ECO:0007669"/>
    <property type="project" value="UniProtKB-ARBA"/>
</dbReference>
<protein>
    <submittedName>
        <fullName evidence="4">SoxH protein,-like protein</fullName>
    </submittedName>
</protein>
<comment type="caution">
    <text evidence="4">The sequence shown here is derived from an EMBL/GenBank/DDBJ whole genome shotgun (WGS) entry which is preliminary data.</text>
</comment>
<dbReference type="PANTHER" id="PTHR42951:SF4">
    <property type="entry name" value="ACYL-COENZYME A THIOESTERASE MBLAC2"/>
    <property type="match status" value="1"/>
</dbReference>
<accession>A0A0B3S7N8</accession>
<evidence type="ECO:0000313" key="4">
    <source>
        <dbReference type="EMBL" id="KHQ54958.1"/>
    </source>
</evidence>
<dbReference type="InterPro" id="IPR050855">
    <property type="entry name" value="NDM-1-like"/>
</dbReference>
<evidence type="ECO:0000259" key="3">
    <source>
        <dbReference type="SMART" id="SM00849"/>
    </source>
</evidence>
<feature type="signal peptide" evidence="2">
    <location>
        <begin position="1"/>
        <end position="20"/>
    </location>
</feature>
<keyword evidence="2" id="KW-0732">Signal</keyword>
<dbReference type="CDD" id="cd16282">
    <property type="entry name" value="metallo-hydrolase-like_MBL-fold"/>
    <property type="match status" value="1"/>
</dbReference>
<dbReference type="SUPFAM" id="SSF56281">
    <property type="entry name" value="Metallo-hydrolase/oxidoreductase"/>
    <property type="match status" value="1"/>
</dbReference>
<reference evidence="4 5" key="1">
    <citation type="submission" date="2014-10" db="EMBL/GenBank/DDBJ databases">
        <title>Genome sequence of Ponticoccus sp. strain UMTAT08 isolated from clonal culture of toxic dinoflagellate Alexandrium tamiyavanichii.</title>
        <authorList>
            <person name="Gan H.Y."/>
            <person name="Muhd D.-D."/>
            <person name="Mohd Noor M.E."/>
            <person name="Yeong Y.S."/>
            <person name="Usup G."/>
        </authorList>
    </citation>
    <scope>NUCLEOTIDE SEQUENCE [LARGE SCALE GENOMIC DNA]</scope>
    <source>
        <strain evidence="4 5">UMTAT08</strain>
    </source>
</reference>
<organism evidence="4 5">
    <name type="scientific">Mameliella alba</name>
    <dbReference type="NCBI Taxonomy" id="561184"/>
    <lineage>
        <taxon>Bacteria</taxon>
        <taxon>Pseudomonadati</taxon>
        <taxon>Pseudomonadota</taxon>
        <taxon>Alphaproteobacteria</taxon>
        <taxon>Rhodobacterales</taxon>
        <taxon>Roseobacteraceae</taxon>
        <taxon>Mameliella</taxon>
    </lineage>
</organism>
<dbReference type="Gene3D" id="3.60.15.10">
    <property type="entry name" value="Ribonuclease Z/Hydroxyacylglutathione hydrolase-like"/>
    <property type="match status" value="1"/>
</dbReference>
<dbReference type="PANTHER" id="PTHR42951">
    <property type="entry name" value="METALLO-BETA-LACTAMASE DOMAIN-CONTAINING"/>
    <property type="match status" value="1"/>
</dbReference>
<proteinExistence type="inferred from homology"/>
<gene>
    <name evidence="4" type="ORF">OA50_00795</name>
</gene>
<dbReference type="OrthoDB" id="420651at2"/>
<feature type="chain" id="PRO_5002098061" evidence="2">
    <location>
        <begin position="21"/>
        <end position="305"/>
    </location>
</feature>
<evidence type="ECO:0000313" key="5">
    <source>
        <dbReference type="Proteomes" id="UP000030960"/>
    </source>
</evidence>
<dbReference type="RefSeq" id="WP_043137547.1">
    <property type="nucleotide sequence ID" value="NZ_JSUQ01000002.1"/>
</dbReference>
<dbReference type="InterPro" id="IPR036866">
    <property type="entry name" value="RibonucZ/Hydroxyglut_hydro"/>
</dbReference>
<dbReference type="Pfam" id="PF00753">
    <property type="entry name" value="Lactamase_B"/>
    <property type="match status" value="1"/>
</dbReference>
<keyword evidence="5" id="KW-1185">Reference proteome</keyword>
<dbReference type="InterPro" id="IPR001279">
    <property type="entry name" value="Metallo-B-lactamas"/>
</dbReference>
<dbReference type="EMBL" id="JSUQ01000002">
    <property type="protein sequence ID" value="KHQ54958.1"/>
    <property type="molecule type" value="Genomic_DNA"/>
</dbReference>
<dbReference type="SMART" id="SM00849">
    <property type="entry name" value="Lactamase_B"/>
    <property type="match status" value="1"/>
</dbReference>
<comment type="similarity">
    <text evidence="1">Belongs to the metallo-beta-lactamase superfamily. Class-B beta-lactamase family.</text>
</comment>
<sequence length="305" mass="32621">MRRLALAAATLALWPLGLMAQILEPQQVAPGVWAIEGPAAQRDPQNLGNNATFGLIETSDGAVLVDPGGSWKGASALHDVVRGLTDQPVKHVINTGGQDHRWLGNGYWQSQGAQVITSAAAFADQKDRASLQLTMLDTLIGSDGLAGTEPSQPDVIFAASHELTLGGTRIEIRHVGPAHTPGDSLVWLPETRTVFTGDVVYVGRVLGVMSFSDSAHWLDAFAEIEALDPLHLVPGHGPATVLATAQKDTRDYLVNLRARIRAHIDAGGDILGAVDVDQSGFAYLDQFGALSRRNAQTVFEQMEWE</sequence>
<dbReference type="Proteomes" id="UP000030960">
    <property type="component" value="Unassembled WGS sequence"/>
</dbReference>
<dbReference type="AlphaFoldDB" id="A0A0B3S7N8"/>
<evidence type="ECO:0000256" key="1">
    <source>
        <dbReference type="ARBA" id="ARBA00005250"/>
    </source>
</evidence>